<organism evidence="2 3">
    <name type="scientific">Nonlabens marinus S1-08</name>
    <dbReference type="NCBI Taxonomy" id="1454201"/>
    <lineage>
        <taxon>Bacteria</taxon>
        <taxon>Pseudomonadati</taxon>
        <taxon>Bacteroidota</taxon>
        <taxon>Flavobacteriia</taxon>
        <taxon>Flavobacteriales</taxon>
        <taxon>Flavobacteriaceae</taxon>
        <taxon>Nonlabens</taxon>
    </lineage>
</organism>
<dbReference type="Pfam" id="PF14109">
    <property type="entry name" value="GldH_lipo"/>
    <property type="match status" value="1"/>
</dbReference>
<proteinExistence type="predicted"/>
<keyword evidence="3" id="KW-1185">Reference proteome</keyword>
<dbReference type="AlphaFoldDB" id="W8VUZ8"/>
<sequence length="166" mass="18650">MKWITGIIALVLMATLTSCDESLVDSGTQTFPDMAWPGDDEAVFEITPPDTLNTYDINIRLRNNANYAYKNLWLITQMKFPQGKIVTDTLEYDMANAQGEFLGSGQDVVENKLGYRKEFRFRESGTYQLSLQQAMRKSGSATPLEQLEGVLDVGYTIEKEITDGSK</sequence>
<dbReference type="HOGENOM" id="CLU_109250_2_0_10"/>
<dbReference type="PROSITE" id="PS51257">
    <property type="entry name" value="PROKAR_LIPOPROTEIN"/>
    <property type="match status" value="1"/>
</dbReference>
<dbReference type="OrthoDB" id="982482at2"/>
<protein>
    <submittedName>
        <fullName evidence="2">Gliding motility protein GldH</fullName>
    </submittedName>
</protein>
<reference evidence="2 3" key="1">
    <citation type="journal article" date="2014" name="Proc. Natl. Acad. Sci. U.S.A.">
        <title>Functional characterization of flavobacteria rhodopsins reveals a unique class of light-driven chloride pump in bacteria.</title>
        <authorList>
            <person name="Yoshizawa S."/>
            <person name="Kumagai Y."/>
            <person name="Kim H."/>
            <person name="Ogura Y."/>
            <person name="Hayashi T."/>
            <person name="Iwasaki W."/>
            <person name="DeLong E.F."/>
            <person name="Kogure K."/>
        </authorList>
    </citation>
    <scope>NUCLEOTIDE SEQUENCE [LARGE SCALE GENOMIC DNA]</scope>
    <source>
        <strain evidence="2 3">S1-08</strain>
    </source>
</reference>
<dbReference type="RefSeq" id="WP_041495695.1">
    <property type="nucleotide sequence ID" value="NZ_AP014548.1"/>
</dbReference>
<accession>W8VUZ8</accession>
<dbReference type="STRING" id="1454201.NMS_1009"/>
<keyword evidence="1" id="KW-0732">Signal</keyword>
<gene>
    <name evidence="2" type="ORF">NMS_1009</name>
</gene>
<dbReference type="NCBIfam" id="TIGR03511">
    <property type="entry name" value="GldH_lipo"/>
    <property type="match status" value="1"/>
</dbReference>
<feature type="chain" id="PRO_5004917243" evidence="1">
    <location>
        <begin position="21"/>
        <end position="166"/>
    </location>
</feature>
<dbReference type="InterPro" id="IPR020018">
    <property type="entry name" value="Motility-assoc_lipoprot_GldH"/>
</dbReference>
<dbReference type="Proteomes" id="UP000031760">
    <property type="component" value="Chromosome"/>
</dbReference>
<evidence type="ECO:0000313" key="3">
    <source>
        <dbReference type="Proteomes" id="UP000031760"/>
    </source>
</evidence>
<feature type="signal peptide" evidence="1">
    <location>
        <begin position="1"/>
        <end position="20"/>
    </location>
</feature>
<dbReference type="EMBL" id="AP014548">
    <property type="protein sequence ID" value="BAO55018.1"/>
    <property type="molecule type" value="Genomic_DNA"/>
</dbReference>
<name>W8VUZ8_9FLAO</name>
<evidence type="ECO:0000256" key="1">
    <source>
        <dbReference type="SAM" id="SignalP"/>
    </source>
</evidence>
<evidence type="ECO:0000313" key="2">
    <source>
        <dbReference type="EMBL" id="BAO55018.1"/>
    </source>
</evidence>
<dbReference type="KEGG" id="nmf:NMS_1009"/>